<dbReference type="RefSeq" id="WP_136386307.1">
    <property type="nucleotide sequence ID" value="NZ_SSOD01000017.1"/>
</dbReference>
<gene>
    <name evidence="2" type="ORF">E6O51_17525</name>
</gene>
<keyword evidence="1" id="KW-0732">Signal</keyword>
<reference evidence="2 3" key="1">
    <citation type="submission" date="2019-04" db="EMBL/GenBank/DDBJ databases">
        <title>Azoarcus rhizosphaerae sp. nov. isolated from rhizosphere of Ficus religiosa.</title>
        <authorList>
            <person name="Lin S.-Y."/>
            <person name="Hameed A."/>
            <person name="Hsu Y.-H."/>
            <person name="Young C.-C."/>
        </authorList>
    </citation>
    <scope>NUCLEOTIDE SEQUENCE [LARGE SCALE GENOMIC DNA]</scope>
    <source>
        <strain evidence="2 3">CC-YHH848</strain>
    </source>
</reference>
<name>A0A4S4AEQ6_9RHOO</name>
<dbReference type="AlphaFoldDB" id="A0A4S4AEQ6"/>
<feature type="chain" id="PRO_5020990483" evidence="1">
    <location>
        <begin position="24"/>
        <end position="301"/>
    </location>
</feature>
<dbReference type="OrthoDB" id="5328262at2"/>
<proteinExistence type="predicted"/>
<evidence type="ECO:0000313" key="3">
    <source>
        <dbReference type="Proteomes" id="UP000307956"/>
    </source>
</evidence>
<accession>A0A4S4AEQ6</accession>
<evidence type="ECO:0000256" key="1">
    <source>
        <dbReference type="SAM" id="SignalP"/>
    </source>
</evidence>
<dbReference type="Gene3D" id="3.90.1480.10">
    <property type="entry name" value="Alpha-2,3-sialyltransferase"/>
    <property type="match status" value="1"/>
</dbReference>
<organism evidence="2 3">
    <name type="scientific">Pseudothauera rhizosphaerae</name>
    <dbReference type="NCBI Taxonomy" id="2565932"/>
    <lineage>
        <taxon>Bacteria</taxon>
        <taxon>Pseudomonadati</taxon>
        <taxon>Pseudomonadota</taxon>
        <taxon>Betaproteobacteria</taxon>
        <taxon>Rhodocyclales</taxon>
        <taxon>Zoogloeaceae</taxon>
        <taxon>Pseudothauera</taxon>
    </lineage>
</organism>
<sequence length="301" mass="34221">MKSTLKKLSSILSLTLQTAASFAAVILFSKKTNLATPARTANNAIVLGNGPSLKNGRETIKNARREGDFDIWSVNLFANSDFFESIKPTHYVLADSSHWKKDISQEVKSLLDGLQQSLNQKTKWPLTLIVPYEARNSEFIEKISNKNISIKYYNRVPATGFPSLIRILYDKNLALPPAYNVLIATTFLAISAKYKNIYIFGADHSWHEEIKITEKNILEANQTHFYDNEAPPRPIYKDAHAQFNIGEIFIRWGQVFNQYYTLNEYAKTHNIKIKNASSKTYIDAFERIPADSIVTDAHLNI</sequence>
<comment type="caution">
    <text evidence="2">The sequence shown here is derived from an EMBL/GenBank/DDBJ whole genome shotgun (WGS) entry which is preliminary data.</text>
</comment>
<evidence type="ECO:0000313" key="2">
    <source>
        <dbReference type="EMBL" id="THF57629.1"/>
    </source>
</evidence>
<dbReference type="EMBL" id="SSOD01000017">
    <property type="protein sequence ID" value="THF57629.1"/>
    <property type="molecule type" value="Genomic_DNA"/>
</dbReference>
<protein>
    <submittedName>
        <fullName evidence="2">Uncharacterized protein</fullName>
    </submittedName>
</protein>
<dbReference type="Proteomes" id="UP000307956">
    <property type="component" value="Unassembled WGS sequence"/>
</dbReference>
<keyword evidence="3" id="KW-1185">Reference proteome</keyword>
<feature type="signal peptide" evidence="1">
    <location>
        <begin position="1"/>
        <end position="23"/>
    </location>
</feature>